<evidence type="ECO:0000313" key="2">
    <source>
        <dbReference type="Proteomes" id="UP000518206"/>
    </source>
</evidence>
<sequence length="125" mass="12861">MTVSGTFTVTGLYNFGGSDSTIEIAADGSSCSGRGGFGDIAAGTSVTVYDAAGTIVGTTPLGQGNGERMWSDDVEHDPDLYYGPCTLPFSVQVPDSPFYQVEVSYRGKSTVQRADAASVALTLGS</sequence>
<organism evidence="1 2">
    <name type="scientific">Cellulomonas cellasea</name>
    <dbReference type="NCBI Taxonomy" id="43670"/>
    <lineage>
        <taxon>Bacteria</taxon>
        <taxon>Bacillati</taxon>
        <taxon>Actinomycetota</taxon>
        <taxon>Actinomycetes</taxon>
        <taxon>Micrococcales</taxon>
        <taxon>Cellulomonadaceae</taxon>
        <taxon>Cellulomonas</taxon>
    </lineage>
</organism>
<dbReference type="AlphaFoldDB" id="A0A7W4YAV8"/>
<comment type="caution">
    <text evidence="1">The sequence shown here is derived from an EMBL/GenBank/DDBJ whole genome shotgun (WGS) entry which is preliminary data.</text>
</comment>
<proteinExistence type="predicted"/>
<reference evidence="1 2" key="1">
    <citation type="submission" date="2020-08" db="EMBL/GenBank/DDBJ databases">
        <title>The Agave Microbiome: Exploring the role of microbial communities in plant adaptations to desert environments.</title>
        <authorList>
            <person name="Partida-Martinez L.P."/>
        </authorList>
    </citation>
    <scope>NUCLEOTIDE SEQUENCE [LARGE SCALE GENOMIC DNA]</scope>
    <source>
        <strain evidence="1 2">RAS26</strain>
    </source>
</reference>
<protein>
    <submittedName>
        <fullName evidence="1">Uncharacterized protein</fullName>
    </submittedName>
</protein>
<reference evidence="1 2" key="2">
    <citation type="submission" date="2020-08" db="EMBL/GenBank/DDBJ databases">
        <authorList>
            <person name="Partida-Martinez L."/>
            <person name="Huntemann M."/>
            <person name="Clum A."/>
            <person name="Wang J."/>
            <person name="Palaniappan K."/>
            <person name="Ritter S."/>
            <person name="Chen I.-M."/>
            <person name="Stamatis D."/>
            <person name="Reddy T."/>
            <person name="O'Malley R."/>
            <person name="Daum C."/>
            <person name="Shapiro N."/>
            <person name="Ivanova N."/>
            <person name="Kyrpides N."/>
            <person name="Woyke T."/>
        </authorList>
    </citation>
    <scope>NUCLEOTIDE SEQUENCE [LARGE SCALE GENOMIC DNA]</scope>
    <source>
        <strain evidence="1 2">RAS26</strain>
    </source>
</reference>
<dbReference type="Proteomes" id="UP000518206">
    <property type="component" value="Unassembled WGS sequence"/>
</dbReference>
<dbReference type="RefSeq" id="WP_311702041.1">
    <property type="nucleotide sequence ID" value="NZ_JACHVX010000003.1"/>
</dbReference>
<evidence type="ECO:0000313" key="1">
    <source>
        <dbReference type="EMBL" id="MBB2923200.1"/>
    </source>
</evidence>
<gene>
    <name evidence="1" type="ORF">FHR80_002125</name>
</gene>
<accession>A0A7W4YAV8</accession>
<dbReference type="EMBL" id="JACHVX010000003">
    <property type="protein sequence ID" value="MBB2923200.1"/>
    <property type="molecule type" value="Genomic_DNA"/>
</dbReference>
<name>A0A7W4YAV8_9CELL</name>